<organism evidence="1 2">
    <name type="scientific">Trichonephila clavata</name>
    <name type="common">Joro spider</name>
    <name type="synonym">Nephila clavata</name>
    <dbReference type="NCBI Taxonomy" id="2740835"/>
    <lineage>
        <taxon>Eukaryota</taxon>
        <taxon>Metazoa</taxon>
        <taxon>Ecdysozoa</taxon>
        <taxon>Arthropoda</taxon>
        <taxon>Chelicerata</taxon>
        <taxon>Arachnida</taxon>
        <taxon>Araneae</taxon>
        <taxon>Araneomorphae</taxon>
        <taxon>Entelegynae</taxon>
        <taxon>Araneoidea</taxon>
        <taxon>Nephilidae</taxon>
        <taxon>Trichonephila</taxon>
    </lineage>
</organism>
<evidence type="ECO:0000313" key="1">
    <source>
        <dbReference type="EMBL" id="GFR27467.1"/>
    </source>
</evidence>
<protein>
    <submittedName>
        <fullName evidence="1">Uncharacterized protein</fullName>
    </submittedName>
</protein>
<dbReference type="EMBL" id="BMAO01028793">
    <property type="protein sequence ID" value="GFR27467.1"/>
    <property type="molecule type" value="Genomic_DNA"/>
</dbReference>
<comment type="caution">
    <text evidence="1">The sequence shown here is derived from an EMBL/GenBank/DDBJ whole genome shotgun (WGS) entry which is preliminary data.</text>
</comment>
<sequence>MYQGSLRMTGRKVKSSEGRKASFPIGRATRLLLGVLDLFDEVGSESVTCFQVPSIDSKPVSNDLNLATVYLLSASQSFHKKVSSKFKSNSKIT</sequence>
<evidence type="ECO:0000313" key="2">
    <source>
        <dbReference type="Proteomes" id="UP000887116"/>
    </source>
</evidence>
<name>A0A8X6HNY8_TRICU</name>
<accession>A0A8X6HNY8</accession>
<keyword evidence="2" id="KW-1185">Reference proteome</keyword>
<dbReference type="Proteomes" id="UP000887116">
    <property type="component" value="Unassembled WGS sequence"/>
</dbReference>
<gene>
    <name evidence="1" type="ORF">TNCT_556681</name>
</gene>
<dbReference type="AlphaFoldDB" id="A0A8X6HNY8"/>
<reference evidence="1" key="1">
    <citation type="submission" date="2020-07" db="EMBL/GenBank/DDBJ databases">
        <title>Multicomponent nature underlies the extraordinary mechanical properties of spider dragline silk.</title>
        <authorList>
            <person name="Kono N."/>
            <person name="Nakamura H."/>
            <person name="Mori M."/>
            <person name="Yoshida Y."/>
            <person name="Ohtoshi R."/>
            <person name="Malay A.D."/>
            <person name="Moran D.A.P."/>
            <person name="Tomita M."/>
            <person name="Numata K."/>
            <person name="Arakawa K."/>
        </authorList>
    </citation>
    <scope>NUCLEOTIDE SEQUENCE</scope>
</reference>
<proteinExistence type="predicted"/>